<feature type="compositionally biased region" description="Acidic residues" evidence="1">
    <location>
        <begin position="43"/>
        <end position="55"/>
    </location>
</feature>
<name>A0A7S4ETS4_CHRCT</name>
<feature type="region of interest" description="Disordered" evidence="1">
    <location>
        <begin position="1"/>
        <end position="55"/>
    </location>
</feature>
<evidence type="ECO:0000256" key="1">
    <source>
        <dbReference type="SAM" id="MobiDB-lite"/>
    </source>
</evidence>
<dbReference type="EMBL" id="HBIZ01008518">
    <property type="protein sequence ID" value="CAE0752361.1"/>
    <property type="molecule type" value="Transcribed_RNA"/>
</dbReference>
<sequence length="220" mass="24045">MAPPSSSQSKHSASFGLVMGGKLKLKGEKKKEGKRKRRAEVTEGSDADAAGADDEELQMMSSISSDPVPGSGKLATSGVVVMGLDTDFTKEITVGDTLLVTVVDKYRNTEAQESRVVNMVLGKTSLNLAAPFSCDITSPVVFLIIKKAPDLSALRRAREEERKRSKQAAKEAKEVTYKVVKQGSGTWKKWETVTERVSGSLSREDMLQKRVEMKADRFCK</sequence>
<protein>
    <submittedName>
        <fullName evidence="2">Uncharacterized protein</fullName>
    </submittedName>
</protein>
<organism evidence="2">
    <name type="scientific">Chrysotila carterae</name>
    <name type="common">Marine alga</name>
    <name type="synonym">Syracosphaera carterae</name>
    <dbReference type="NCBI Taxonomy" id="13221"/>
    <lineage>
        <taxon>Eukaryota</taxon>
        <taxon>Haptista</taxon>
        <taxon>Haptophyta</taxon>
        <taxon>Prymnesiophyceae</taxon>
        <taxon>Isochrysidales</taxon>
        <taxon>Isochrysidaceae</taxon>
        <taxon>Chrysotila</taxon>
    </lineage>
</organism>
<accession>A0A7S4ETS4</accession>
<evidence type="ECO:0000313" key="2">
    <source>
        <dbReference type="EMBL" id="CAE0752361.1"/>
    </source>
</evidence>
<gene>
    <name evidence="2" type="ORF">PCAR00345_LOCUS4946</name>
</gene>
<reference evidence="2" key="1">
    <citation type="submission" date="2021-01" db="EMBL/GenBank/DDBJ databases">
        <authorList>
            <person name="Corre E."/>
            <person name="Pelletier E."/>
            <person name="Niang G."/>
            <person name="Scheremetjew M."/>
            <person name="Finn R."/>
            <person name="Kale V."/>
            <person name="Holt S."/>
            <person name="Cochrane G."/>
            <person name="Meng A."/>
            <person name="Brown T."/>
            <person name="Cohen L."/>
        </authorList>
    </citation>
    <scope>NUCLEOTIDE SEQUENCE</scope>
    <source>
        <strain evidence="2">CCMP645</strain>
    </source>
</reference>
<feature type="compositionally biased region" description="Low complexity" evidence="1">
    <location>
        <begin position="1"/>
        <end position="14"/>
    </location>
</feature>
<dbReference type="AlphaFoldDB" id="A0A7S4ETS4"/>
<proteinExistence type="predicted"/>